<reference evidence="1 2" key="1">
    <citation type="submission" date="2019-06" db="EMBL/GenBank/DDBJ databases">
        <title>Whole genome sequence for Cellvibrionaceae sp. R142.</title>
        <authorList>
            <person name="Wang G."/>
        </authorList>
    </citation>
    <scope>NUCLEOTIDE SEQUENCE [LARGE SCALE GENOMIC DNA]</scope>
    <source>
        <strain evidence="1 2">R142</strain>
    </source>
</reference>
<evidence type="ECO:0000313" key="2">
    <source>
        <dbReference type="Proteomes" id="UP000319732"/>
    </source>
</evidence>
<keyword evidence="2" id="KW-1185">Reference proteome</keyword>
<dbReference type="EMBL" id="VHSG01000009">
    <property type="protein sequence ID" value="TQV81042.1"/>
    <property type="molecule type" value="Genomic_DNA"/>
</dbReference>
<proteinExistence type="predicted"/>
<dbReference type="Proteomes" id="UP000319732">
    <property type="component" value="Unassembled WGS sequence"/>
</dbReference>
<comment type="caution">
    <text evidence="1">The sequence shown here is derived from an EMBL/GenBank/DDBJ whole genome shotgun (WGS) entry which is preliminary data.</text>
</comment>
<name>A0A545TV05_9GAMM</name>
<evidence type="ECO:0000313" key="1">
    <source>
        <dbReference type="EMBL" id="TQV81042.1"/>
    </source>
</evidence>
<organism evidence="1 2">
    <name type="scientific">Exilibacterium tricleocarpae</name>
    <dbReference type="NCBI Taxonomy" id="2591008"/>
    <lineage>
        <taxon>Bacteria</taxon>
        <taxon>Pseudomonadati</taxon>
        <taxon>Pseudomonadota</taxon>
        <taxon>Gammaproteobacteria</taxon>
        <taxon>Cellvibrionales</taxon>
        <taxon>Cellvibrionaceae</taxon>
        <taxon>Exilibacterium</taxon>
    </lineage>
</organism>
<dbReference type="AlphaFoldDB" id="A0A545TV05"/>
<dbReference type="RefSeq" id="WP_142904094.1">
    <property type="nucleotide sequence ID" value="NZ_ML660091.1"/>
</dbReference>
<dbReference type="OrthoDB" id="5743660at2"/>
<accession>A0A545TV05</accession>
<gene>
    <name evidence="1" type="ORF">FKG94_10120</name>
</gene>
<protein>
    <submittedName>
        <fullName evidence="1">Uncharacterized protein</fullName>
    </submittedName>
</protein>
<sequence length="163" mass="17925">MIDPDSTQSAPTAPPHYELLSHPLVHYPDSPSYLGCLDILHNASYLLDLFQHLNLDDTSCKGGMSSDAAVSFYWLARMLEDTLRYVSHTLQAAWQERDAEQTATTVQQSAFFNALREPTGGDKSHIYSVLASCLNIGRADIEAFIAMVDGQPDSTPTTQDEGC</sequence>